<comment type="caution">
    <text evidence="2">The sequence shown here is derived from an EMBL/GenBank/DDBJ whole genome shotgun (WGS) entry which is preliminary data.</text>
</comment>
<accession>A0A2T5IUY7</accession>
<dbReference type="GO" id="GO:0000049">
    <property type="term" value="F:tRNA binding"/>
    <property type="evidence" value="ECO:0007669"/>
    <property type="project" value="TreeGrafter"/>
</dbReference>
<keyword evidence="3" id="KW-1185">Reference proteome</keyword>
<sequence length="276" mass="31313">MASTLAPLEIIRLRAYLLARIRSFFQQRTVLEVDSMTLSRLPSALKVGVGHIDAYLPESIDAIMRELANLTGQSVYQVGHLYRDEPKSRKHLAEFCLVSWWQQGSFTALKQQLSELVAYLCGSSELVWQERPYVDAFQQRLNLDIRQASLKTCKEAANSLGVRQQGGDQVQAWISLLYRHFIEPTLGYEQALLLTEIPQTFMPMAQIKQEYVALTTTESAYLYIDGLKLATIQQCGEYGGVSLGFERLAMLLAEQMRIDHVCWQPAHAQTKVELNP</sequence>
<gene>
    <name evidence="2" type="ORF">C8N29_11724</name>
</gene>
<dbReference type="PANTHER" id="PTHR42918:SF6">
    <property type="entry name" value="ELONGATION FACTOR P--(R)-BETA-LYSINE LIGASE"/>
    <property type="match status" value="1"/>
</dbReference>
<evidence type="ECO:0000313" key="3">
    <source>
        <dbReference type="Proteomes" id="UP000244223"/>
    </source>
</evidence>
<dbReference type="GO" id="GO:0004824">
    <property type="term" value="F:lysine-tRNA ligase activity"/>
    <property type="evidence" value="ECO:0007669"/>
    <property type="project" value="TreeGrafter"/>
</dbReference>
<dbReference type="EMBL" id="QAON01000017">
    <property type="protein sequence ID" value="PTQ87700.1"/>
    <property type="molecule type" value="Genomic_DNA"/>
</dbReference>
<dbReference type="RefSeq" id="WP_107866697.1">
    <property type="nucleotide sequence ID" value="NZ_QAON01000017.1"/>
</dbReference>
<dbReference type="GO" id="GO:0006430">
    <property type="term" value="P:lysyl-tRNA aminoacylation"/>
    <property type="evidence" value="ECO:0007669"/>
    <property type="project" value="TreeGrafter"/>
</dbReference>
<keyword evidence="1" id="KW-0547">Nucleotide-binding</keyword>
<evidence type="ECO:0000313" key="2">
    <source>
        <dbReference type="EMBL" id="PTQ87700.1"/>
    </source>
</evidence>
<reference evidence="2 3" key="1">
    <citation type="submission" date="2018-04" db="EMBL/GenBank/DDBJ databases">
        <title>Genomic Encyclopedia of Archaeal and Bacterial Type Strains, Phase II (KMG-II): from individual species to whole genera.</title>
        <authorList>
            <person name="Goeker M."/>
        </authorList>
    </citation>
    <scope>NUCLEOTIDE SEQUENCE [LARGE SCALE GENOMIC DNA]</scope>
    <source>
        <strain evidence="2 3">DSM 5822</strain>
    </source>
</reference>
<dbReference type="OrthoDB" id="9802326at2"/>
<keyword evidence="2" id="KW-0030">Aminoacyl-tRNA synthetase</keyword>
<dbReference type="AlphaFoldDB" id="A0A2T5IUY7"/>
<dbReference type="Proteomes" id="UP000244223">
    <property type="component" value="Unassembled WGS sequence"/>
</dbReference>
<dbReference type="GO" id="GO:0005829">
    <property type="term" value="C:cytosol"/>
    <property type="evidence" value="ECO:0007669"/>
    <property type="project" value="TreeGrafter"/>
</dbReference>
<dbReference type="InterPro" id="IPR045864">
    <property type="entry name" value="aa-tRNA-synth_II/BPL/LPL"/>
</dbReference>
<proteinExistence type="predicted"/>
<protein>
    <submittedName>
        <fullName evidence="2">Lysyl-tRNA synthetase class 2</fullName>
    </submittedName>
</protein>
<organism evidence="2 3">
    <name type="scientific">Agitococcus lubricus</name>
    <dbReference type="NCBI Taxonomy" id="1077255"/>
    <lineage>
        <taxon>Bacteria</taxon>
        <taxon>Pseudomonadati</taxon>
        <taxon>Pseudomonadota</taxon>
        <taxon>Gammaproteobacteria</taxon>
        <taxon>Moraxellales</taxon>
        <taxon>Moraxellaceae</taxon>
        <taxon>Agitococcus</taxon>
    </lineage>
</organism>
<name>A0A2T5IUY7_9GAMM</name>
<dbReference type="Gene3D" id="3.30.930.10">
    <property type="entry name" value="Bira Bifunctional Protein, Domain 2"/>
    <property type="match status" value="1"/>
</dbReference>
<evidence type="ECO:0000256" key="1">
    <source>
        <dbReference type="ARBA" id="ARBA00022741"/>
    </source>
</evidence>
<dbReference type="SUPFAM" id="SSF55681">
    <property type="entry name" value="Class II aaRS and biotin synthetases"/>
    <property type="match status" value="1"/>
</dbReference>
<keyword evidence="2" id="KW-0436">Ligase</keyword>
<dbReference type="PANTHER" id="PTHR42918">
    <property type="entry name" value="LYSYL-TRNA SYNTHETASE"/>
    <property type="match status" value="1"/>
</dbReference>